<sequence>MSNFARQGYSIVFPLFLFFSAIFCMSTRTNNLLHLSILLLLLSLVRQENRQALAGVLREQWQTWTLLAAFFIYYALSNVWGHTPQHIDSPITHGVYLTGYLLLMTMLLRDGRTRRLAMLAVVGGITVLSLWTLIIDHTLVLTERAVSPENPGPTNVIDLAGYCGIGILICGMLLKEKASHWLYLPVVIMLVMLLLTQSRGPIIARCWRSAVRCTCTSSPAATC</sequence>
<name>A0A919HYI2_KLEPN</name>
<evidence type="ECO:0008006" key="4">
    <source>
        <dbReference type="Google" id="ProtNLM"/>
    </source>
</evidence>
<feature type="transmembrane region" description="Helical" evidence="1">
    <location>
        <begin position="155"/>
        <end position="174"/>
    </location>
</feature>
<keyword evidence="1" id="KW-1133">Transmembrane helix</keyword>
<dbReference type="EMBL" id="BNFF01000001">
    <property type="protein sequence ID" value="GHK55733.1"/>
    <property type="molecule type" value="Genomic_DNA"/>
</dbReference>
<accession>A0A919HYI2</accession>
<organism evidence="2 3">
    <name type="scientific">Klebsiella pneumoniae</name>
    <dbReference type="NCBI Taxonomy" id="573"/>
    <lineage>
        <taxon>Bacteria</taxon>
        <taxon>Pseudomonadati</taxon>
        <taxon>Pseudomonadota</taxon>
        <taxon>Gammaproteobacteria</taxon>
        <taxon>Enterobacterales</taxon>
        <taxon>Enterobacteriaceae</taxon>
        <taxon>Klebsiella/Raoultella group</taxon>
        <taxon>Klebsiella</taxon>
        <taxon>Klebsiella pneumoniae complex</taxon>
    </lineage>
</organism>
<evidence type="ECO:0000313" key="2">
    <source>
        <dbReference type="EMBL" id="GHK55733.1"/>
    </source>
</evidence>
<protein>
    <recommendedName>
        <fullName evidence="4">Polymerase</fullName>
    </recommendedName>
</protein>
<feature type="transmembrane region" description="Helical" evidence="1">
    <location>
        <begin position="116"/>
        <end position="135"/>
    </location>
</feature>
<reference evidence="2" key="1">
    <citation type="submission" date="2020-10" db="EMBL/GenBank/DDBJ databases">
        <title>Genome Sequence of ESBL Producing Zambian Clinical Strains.</title>
        <authorList>
            <person name="Shawa M."/>
            <person name="Furuta Y."/>
            <person name="Simbotwe M."/>
            <person name="Mulenga E."/>
            <person name="Mubanga M."/>
            <person name="Mulenga G."/>
            <person name="Kaile C."/>
            <person name="Zorigt T."/>
            <person name="Hang'ombe B."/>
            <person name="Higashi H."/>
        </authorList>
    </citation>
    <scope>NUCLEOTIDE SEQUENCE</scope>
    <source>
        <strain evidence="2">Zam_UTH_09</strain>
    </source>
</reference>
<keyword evidence="1" id="KW-0812">Transmembrane</keyword>
<feature type="transmembrane region" description="Helical" evidence="1">
    <location>
        <begin position="93"/>
        <end position="109"/>
    </location>
</feature>
<comment type="caution">
    <text evidence="2">The sequence shown here is derived from an EMBL/GenBank/DDBJ whole genome shotgun (WGS) entry which is preliminary data.</text>
</comment>
<dbReference type="Proteomes" id="UP000655094">
    <property type="component" value="Unassembled WGS sequence"/>
</dbReference>
<dbReference type="AlphaFoldDB" id="A0A919HYI2"/>
<feature type="transmembrane region" description="Helical" evidence="1">
    <location>
        <begin position="63"/>
        <end position="81"/>
    </location>
</feature>
<gene>
    <name evidence="2" type="ORF">KPZU09_54690</name>
</gene>
<proteinExistence type="predicted"/>
<evidence type="ECO:0000313" key="3">
    <source>
        <dbReference type="Proteomes" id="UP000655094"/>
    </source>
</evidence>
<keyword evidence="1" id="KW-0472">Membrane</keyword>
<evidence type="ECO:0000256" key="1">
    <source>
        <dbReference type="SAM" id="Phobius"/>
    </source>
</evidence>
<feature type="transmembrane region" description="Helical" evidence="1">
    <location>
        <begin position="12"/>
        <end position="42"/>
    </location>
</feature>
<feature type="transmembrane region" description="Helical" evidence="1">
    <location>
        <begin position="181"/>
        <end position="198"/>
    </location>
</feature>